<protein>
    <submittedName>
        <fullName evidence="2">Glycosyltransferase family 2 protein</fullName>
    </submittedName>
</protein>
<keyword evidence="3" id="KW-1185">Reference proteome</keyword>
<dbReference type="InterPro" id="IPR050834">
    <property type="entry name" value="Glycosyltransf_2"/>
</dbReference>
<dbReference type="Gene3D" id="3.90.550.10">
    <property type="entry name" value="Spore Coat Polysaccharide Biosynthesis Protein SpsA, Chain A"/>
    <property type="match status" value="1"/>
</dbReference>
<gene>
    <name evidence="2" type="ORF">KK083_25865</name>
</gene>
<dbReference type="EMBL" id="JAHESF010000039">
    <property type="protein sequence ID" value="MBT1700340.1"/>
    <property type="molecule type" value="Genomic_DNA"/>
</dbReference>
<dbReference type="SUPFAM" id="SSF53448">
    <property type="entry name" value="Nucleotide-diphospho-sugar transferases"/>
    <property type="match status" value="1"/>
</dbReference>
<dbReference type="Proteomes" id="UP001319200">
    <property type="component" value="Unassembled WGS sequence"/>
</dbReference>
<dbReference type="Pfam" id="PF00535">
    <property type="entry name" value="Glycos_transf_2"/>
    <property type="match status" value="1"/>
</dbReference>
<dbReference type="PANTHER" id="PTHR43685">
    <property type="entry name" value="GLYCOSYLTRANSFERASE"/>
    <property type="match status" value="1"/>
</dbReference>
<accession>A0AAP2DPY0</accession>
<evidence type="ECO:0000259" key="1">
    <source>
        <dbReference type="Pfam" id="PF00535"/>
    </source>
</evidence>
<evidence type="ECO:0000313" key="3">
    <source>
        <dbReference type="Proteomes" id="UP001319200"/>
    </source>
</evidence>
<feature type="domain" description="Glycosyltransferase 2-like" evidence="1">
    <location>
        <begin position="4"/>
        <end position="117"/>
    </location>
</feature>
<dbReference type="InterPro" id="IPR029044">
    <property type="entry name" value="Nucleotide-diphossugar_trans"/>
</dbReference>
<dbReference type="AlphaFoldDB" id="A0AAP2DPY0"/>
<proteinExistence type="predicted"/>
<dbReference type="InterPro" id="IPR001173">
    <property type="entry name" value="Glyco_trans_2-like"/>
</dbReference>
<reference evidence="2 3" key="1">
    <citation type="submission" date="2021-05" db="EMBL/GenBank/DDBJ databases">
        <title>A Polyphasic approach of four new species of the genus Ohtaekwangia: Ohtaekwangia histidinii sp. nov., Ohtaekwangia cretensis sp. nov., Ohtaekwangia indiensis sp. nov., Ohtaekwangia reichenbachii sp. nov. from diverse environment.</title>
        <authorList>
            <person name="Octaviana S."/>
        </authorList>
    </citation>
    <scope>NUCLEOTIDE SEQUENCE [LARGE SCALE GENOMIC DNA]</scope>
    <source>
        <strain evidence="2 3">PWU4</strain>
    </source>
</reference>
<dbReference type="RefSeq" id="WP_254168887.1">
    <property type="nucleotide sequence ID" value="NZ_JAHESF010000039.1"/>
</dbReference>
<comment type="caution">
    <text evidence="2">The sequence shown here is derived from an EMBL/GenBank/DDBJ whole genome shotgun (WGS) entry which is preliminary data.</text>
</comment>
<sequence length="278" mass="31552">MVFVIIPVHNRKALTHDCLRSLENQTWKKFRVIVVDDGSTDGTADMLRTEFPTVIVLPGTGDLFWTPAINLCINYAISQGATHILTLNNDTVAAPEFMNAMMCWSAEKPEALLGALDIDIKTGKSNYGGEIIDATWGTYKHLLPRLTKDQHHGLHRVSLFPGRGLLIPVKVFKTVGLFAEKALPHYMADYDFTYQAGRKGFEIYCNYDARLCTYPEECGDHKIRKHRSLKNYYNHLFSIRGGGNLRNFTVYTLRNTAPHLVPLHLLKGYLQRIFGYFA</sequence>
<dbReference type="PANTHER" id="PTHR43685:SF3">
    <property type="entry name" value="SLR2126 PROTEIN"/>
    <property type="match status" value="1"/>
</dbReference>
<name>A0AAP2DPY0_9BACT</name>
<organism evidence="2 3">
    <name type="scientific">Chryseosolibacter histidini</name>
    <dbReference type="NCBI Taxonomy" id="2782349"/>
    <lineage>
        <taxon>Bacteria</taxon>
        <taxon>Pseudomonadati</taxon>
        <taxon>Bacteroidota</taxon>
        <taxon>Cytophagia</taxon>
        <taxon>Cytophagales</taxon>
        <taxon>Chryseotaleaceae</taxon>
        <taxon>Chryseosolibacter</taxon>
    </lineage>
</organism>
<evidence type="ECO:0000313" key="2">
    <source>
        <dbReference type="EMBL" id="MBT1700340.1"/>
    </source>
</evidence>